<gene>
    <name evidence="1" type="ORF">D5086_025546</name>
</gene>
<reference evidence="1 2" key="1">
    <citation type="journal article" date="2024" name="Plant Biotechnol. J.">
        <title>Genome and CRISPR/Cas9 system of a widespread forest tree (Populus alba) in the world.</title>
        <authorList>
            <person name="Liu Y.J."/>
            <person name="Jiang P.F."/>
            <person name="Han X.M."/>
            <person name="Li X.Y."/>
            <person name="Wang H.M."/>
            <person name="Wang Y.J."/>
            <person name="Wang X.X."/>
            <person name="Zeng Q.Y."/>
        </authorList>
    </citation>
    <scope>NUCLEOTIDE SEQUENCE [LARGE SCALE GENOMIC DNA]</scope>
    <source>
        <strain evidence="2">cv. PAL-ZL1</strain>
    </source>
</reference>
<name>A0ACC4B0A1_POPAL</name>
<evidence type="ECO:0000313" key="1">
    <source>
        <dbReference type="EMBL" id="KAL3571642.1"/>
    </source>
</evidence>
<organism evidence="1 2">
    <name type="scientific">Populus alba</name>
    <name type="common">White poplar</name>
    <dbReference type="NCBI Taxonomy" id="43335"/>
    <lineage>
        <taxon>Eukaryota</taxon>
        <taxon>Viridiplantae</taxon>
        <taxon>Streptophyta</taxon>
        <taxon>Embryophyta</taxon>
        <taxon>Tracheophyta</taxon>
        <taxon>Spermatophyta</taxon>
        <taxon>Magnoliopsida</taxon>
        <taxon>eudicotyledons</taxon>
        <taxon>Gunneridae</taxon>
        <taxon>Pentapetalae</taxon>
        <taxon>rosids</taxon>
        <taxon>fabids</taxon>
        <taxon>Malpighiales</taxon>
        <taxon>Salicaceae</taxon>
        <taxon>Saliceae</taxon>
        <taxon>Populus</taxon>
    </lineage>
</organism>
<dbReference type="EMBL" id="RCHU02000014">
    <property type="protein sequence ID" value="KAL3571642.1"/>
    <property type="molecule type" value="Genomic_DNA"/>
</dbReference>
<keyword evidence="2" id="KW-1185">Reference proteome</keyword>
<protein>
    <submittedName>
        <fullName evidence="1">Uncharacterized protein</fullName>
    </submittedName>
</protein>
<proteinExistence type="predicted"/>
<sequence>MPSSPSVSSTKDNSNNCSNTTGTSWINRGQSFMLKKMERQRKPRPVCEQDLGSNLTDRPNSPSGDPDSDKKSRSPSGTDHWSSVAVPHPLPVPESRLTRRQEPLGSILGHGHLGSPEEGPNHVLRRKNTDHIATKFVKPSSNFRQRFSQHANLDSTSSDLRLKIQARSAPTSGFSSPSASPSRSNATVPFASHVATELTKSPGNSNRVLSHDLNIEGANYKSSLISSPRSAPISGLPSPATVSPKRSYTGDFLPSFVASQESQVRSTLKIPDLGRLAIHSSQVPPVKTVFSPDHSPLRSPTLQSPCVDLENKFYFRSPHKLLQGSSKEWPENSRVSAHPFPLSRFPPCHPLPLPPGAAPPQSSMPSPPTIIHNTLEKLNEPLRKNQWVKGKLIGSGTYGRVYMGTNRVTGASCAMKEVDIIPDDPKSAECIKQLEQEIRVLRDLKHPNIVQYYGCEIVDDQFYIYLEYINPGSINKYVREHCGHMTESIVRNFTRHILSGLAYLHSKKTVHRDIKGANLLVDASGVVKLTDFGTAKHLTGLSYELSLKGSPHWMAPEVIKAVMLKSGNPELAFAVDTWSLGCTIIEMFTGKPPWGDLQGAQAMFKILNKDPPMPETLSPEGKDFLRLCFRRNPAERPSAMMLLEHPFVCMSSDLNVSASREAIPAVNLEDNSQSLRDRTAENDVSPTSPDMRMRNHRLPSSSQTSQQSHAYTFNCAATSHHPPCSTLEARSYLSAAQLVHESKVEAKLQRSNGDYQIAIRTSGDSHLIGEVEKCKIVMFSRLKQERTYHEFQNVIWSSDNEGPSHIANRVGSLLRANRSAFENGMKEGSSMWASVGYGVIDSGVHAQLAREWNFEFEIENG</sequence>
<evidence type="ECO:0000313" key="2">
    <source>
        <dbReference type="Proteomes" id="UP000309997"/>
    </source>
</evidence>
<comment type="caution">
    <text evidence="1">The sequence shown here is derived from an EMBL/GenBank/DDBJ whole genome shotgun (WGS) entry which is preliminary data.</text>
</comment>
<dbReference type="Proteomes" id="UP000309997">
    <property type="component" value="Unassembled WGS sequence"/>
</dbReference>
<accession>A0ACC4B0A1</accession>